<gene>
    <name evidence="2" type="ORF">NSJP_2933</name>
</gene>
<protein>
    <submittedName>
        <fullName evidence="2">Uncharacterized protein</fullName>
    </submittedName>
</protein>
<evidence type="ECO:0000313" key="3">
    <source>
        <dbReference type="Proteomes" id="UP000192042"/>
    </source>
</evidence>
<dbReference type="STRING" id="1325564.NSJP_2933"/>
<evidence type="ECO:0000256" key="1">
    <source>
        <dbReference type="SAM" id="Phobius"/>
    </source>
</evidence>
<accession>A0A1W1I7X0</accession>
<feature type="transmembrane region" description="Helical" evidence="1">
    <location>
        <begin position="6"/>
        <end position="26"/>
    </location>
</feature>
<dbReference type="Proteomes" id="UP000192042">
    <property type="component" value="Chromosome I"/>
</dbReference>
<proteinExistence type="predicted"/>
<sequence>MDISMIFFLANALMAGLIYIVVGIIWQD</sequence>
<keyword evidence="1" id="KW-0472">Membrane</keyword>
<dbReference type="AlphaFoldDB" id="A0A1W1I7X0"/>
<dbReference type="EMBL" id="LT828648">
    <property type="protein sequence ID" value="SLM49100.1"/>
    <property type="molecule type" value="Genomic_DNA"/>
</dbReference>
<keyword evidence="1" id="KW-1133">Transmembrane helix</keyword>
<reference evidence="2 3" key="1">
    <citation type="submission" date="2017-03" db="EMBL/GenBank/DDBJ databases">
        <authorList>
            <person name="Afonso C.L."/>
            <person name="Miller P.J."/>
            <person name="Scott M.A."/>
            <person name="Spackman E."/>
            <person name="Goraichik I."/>
            <person name="Dimitrov K.M."/>
            <person name="Suarez D.L."/>
            <person name="Swayne D.E."/>
        </authorList>
    </citation>
    <scope>NUCLEOTIDE SEQUENCE [LARGE SCALE GENOMIC DNA]</scope>
    <source>
        <strain evidence="2">Genome sequencing of Nitrospira japonica strain NJ11</strain>
    </source>
</reference>
<name>A0A1W1I7X0_9BACT</name>
<dbReference type="KEGG" id="nja:NSJP_2933"/>
<organism evidence="2 3">
    <name type="scientific">Nitrospira japonica</name>
    <dbReference type="NCBI Taxonomy" id="1325564"/>
    <lineage>
        <taxon>Bacteria</taxon>
        <taxon>Pseudomonadati</taxon>
        <taxon>Nitrospirota</taxon>
        <taxon>Nitrospiria</taxon>
        <taxon>Nitrospirales</taxon>
        <taxon>Nitrospiraceae</taxon>
        <taxon>Nitrospira</taxon>
    </lineage>
</organism>
<evidence type="ECO:0000313" key="2">
    <source>
        <dbReference type="EMBL" id="SLM49100.1"/>
    </source>
</evidence>
<keyword evidence="1" id="KW-0812">Transmembrane</keyword>
<keyword evidence="3" id="KW-1185">Reference proteome</keyword>